<keyword evidence="2" id="KW-0812">Transmembrane</keyword>
<proteinExistence type="predicted"/>
<keyword evidence="2" id="KW-0472">Membrane</keyword>
<feature type="region of interest" description="Disordered" evidence="1">
    <location>
        <begin position="104"/>
        <end position="163"/>
    </location>
</feature>
<organism evidence="3 4">
    <name type="scientific">Methanoculleus caldifontis</name>
    <dbReference type="NCBI Taxonomy" id="2651577"/>
    <lineage>
        <taxon>Archaea</taxon>
        <taxon>Methanobacteriati</taxon>
        <taxon>Methanobacteriota</taxon>
        <taxon>Stenosarchaea group</taxon>
        <taxon>Methanomicrobia</taxon>
        <taxon>Methanomicrobiales</taxon>
        <taxon>Methanomicrobiaceae</taxon>
        <taxon>Methanoculleus</taxon>
    </lineage>
</organism>
<evidence type="ECO:0000256" key="2">
    <source>
        <dbReference type="SAM" id="Phobius"/>
    </source>
</evidence>
<reference evidence="3 4" key="1">
    <citation type="submission" date="2019-10" db="EMBL/GenBank/DDBJ databases">
        <title>Isolation and characterization of Methanoculleus sp. Wushi-C6 from a hot spring well.</title>
        <authorList>
            <person name="Chen S.-C."/>
            <person name="Lan Z.-H."/>
            <person name="You Y.-T."/>
            <person name="Lai M.-C."/>
        </authorList>
    </citation>
    <scope>NUCLEOTIDE SEQUENCE [LARGE SCALE GENOMIC DNA]</scope>
    <source>
        <strain evidence="3 4">Wushi-C6</strain>
    </source>
</reference>
<comment type="caution">
    <text evidence="3">The sequence shown here is derived from an EMBL/GenBank/DDBJ whole genome shotgun (WGS) entry which is preliminary data.</text>
</comment>
<keyword evidence="2" id="KW-1133">Transmembrane helix</keyword>
<accession>A0ABU3WZR3</accession>
<sequence>MNRGSGRTAGPALSAAEPLKRVCGAPGCRRRVPPGRLLPVFLLAALCIALAVPFAAAAPASGENESSEKPAIAKVPVTGLVTAEPTPTTTDHPVLPAVAAPASALDGAGGEEVEENTTVTATSSLEPTLAATTSEEEEEEEKETPAPVPTLEKDAPPRPGATMARAHQYSDRALPAGDHRLVSPVTTYVPDRNESVAQPVAAVARDGLLVRGVGVLLDRTPEDVTLTRSGVEIASLDWLLDTAMILGGRHPRVAFEGETFTVTVTVEARNMTLTEEHPAYVVLVPPPTETGVYEITRISGPQSLRDGERGVWKFSATTRTGRLTLADLTLPEERQITNLSTTPDLFAFRAYAFAPGQEIPSTGLSDPVLAIRSGGSAGAAEDRPLPEIYAIAGIENSTLLASETMTGAWHRGVDYETIVAEAAGHLEALEGLAPEELTAIHAREEGAGTESHSGPQPSIFDMIVGFFSGLLGQAG</sequence>
<protein>
    <recommendedName>
        <fullName evidence="5">DUF3857 domain-containing protein</fullName>
    </recommendedName>
</protein>
<name>A0ABU3WZR3_9EURY</name>
<feature type="transmembrane region" description="Helical" evidence="2">
    <location>
        <begin position="37"/>
        <end position="58"/>
    </location>
</feature>
<evidence type="ECO:0000256" key="1">
    <source>
        <dbReference type="SAM" id="MobiDB-lite"/>
    </source>
</evidence>
<dbReference type="EMBL" id="WBKO01000001">
    <property type="protein sequence ID" value="MDV2481290.1"/>
    <property type="molecule type" value="Genomic_DNA"/>
</dbReference>
<dbReference type="Proteomes" id="UP001281203">
    <property type="component" value="Unassembled WGS sequence"/>
</dbReference>
<keyword evidence="4" id="KW-1185">Reference proteome</keyword>
<gene>
    <name evidence="3" type="ORF">F8E02_04570</name>
</gene>
<evidence type="ECO:0000313" key="4">
    <source>
        <dbReference type="Proteomes" id="UP001281203"/>
    </source>
</evidence>
<feature type="compositionally biased region" description="Low complexity" evidence="1">
    <location>
        <begin position="116"/>
        <end position="133"/>
    </location>
</feature>
<evidence type="ECO:0000313" key="3">
    <source>
        <dbReference type="EMBL" id="MDV2481290.1"/>
    </source>
</evidence>
<evidence type="ECO:0008006" key="5">
    <source>
        <dbReference type="Google" id="ProtNLM"/>
    </source>
</evidence>